<dbReference type="AlphaFoldDB" id="A0A0E9SM63"/>
<reference evidence="1" key="2">
    <citation type="journal article" date="2015" name="Fish Shellfish Immunol.">
        <title>Early steps in the European eel (Anguilla anguilla)-Vibrio vulnificus interaction in the gills: Role of the RtxA13 toxin.</title>
        <authorList>
            <person name="Callol A."/>
            <person name="Pajuelo D."/>
            <person name="Ebbesson L."/>
            <person name="Teles M."/>
            <person name="MacKenzie S."/>
            <person name="Amaro C."/>
        </authorList>
    </citation>
    <scope>NUCLEOTIDE SEQUENCE</scope>
</reference>
<protein>
    <submittedName>
        <fullName evidence="1">Uncharacterized protein</fullName>
    </submittedName>
</protein>
<dbReference type="EMBL" id="GBXM01066113">
    <property type="protein sequence ID" value="JAH42464.1"/>
    <property type="molecule type" value="Transcribed_RNA"/>
</dbReference>
<reference evidence="1" key="1">
    <citation type="submission" date="2014-11" db="EMBL/GenBank/DDBJ databases">
        <authorList>
            <person name="Amaro Gonzalez C."/>
        </authorList>
    </citation>
    <scope>NUCLEOTIDE SEQUENCE</scope>
</reference>
<evidence type="ECO:0000313" key="1">
    <source>
        <dbReference type="EMBL" id="JAH42464.1"/>
    </source>
</evidence>
<sequence>MRMFSFLKNKMYKHSLLMSLIVYSNDDYS</sequence>
<name>A0A0E9SM63_ANGAN</name>
<proteinExistence type="predicted"/>
<organism evidence="1">
    <name type="scientific">Anguilla anguilla</name>
    <name type="common">European freshwater eel</name>
    <name type="synonym">Muraena anguilla</name>
    <dbReference type="NCBI Taxonomy" id="7936"/>
    <lineage>
        <taxon>Eukaryota</taxon>
        <taxon>Metazoa</taxon>
        <taxon>Chordata</taxon>
        <taxon>Craniata</taxon>
        <taxon>Vertebrata</taxon>
        <taxon>Euteleostomi</taxon>
        <taxon>Actinopterygii</taxon>
        <taxon>Neopterygii</taxon>
        <taxon>Teleostei</taxon>
        <taxon>Anguilliformes</taxon>
        <taxon>Anguillidae</taxon>
        <taxon>Anguilla</taxon>
    </lineage>
</organism>
<accession>A0A0E9SM63</accession>